<dbReference type="PANTHER" id="PTHR42837">
    <property type="entry name" value="REGULATOR OF SIGMA-E PROTEASE RSEP"/>
    <property type="match status" value="1"/>
</dbReference>
<proteinExistence type="inferred from homology"/>
<keyword evidence="4" id="KW-0645">Protease</keyword>
<keyword evidence="10 11" id="KW-0472">Membrane</keyword>
<evidence type="ECO:0000256" key="3">
    <source>
        <dbReference type="ARBA" id="ARBA00007931"/>
    </source>
</evidence>
<dbReference type="Proteomes" id="UP000178817">
    <property type="component" value="Unassembled WGS sequence"/>
</dbReference>
<evidence type="ECO:0000313" key="14">
    <source>
        <dbReference type="Proteomes" id="UP000178817"/>
    </source>
</evidence>
<protein>
    <recommendedName>
        <fullName evidence="12">Peptidase M50 domain-containing protein</fullName>
    </recommendedName>
</protein>
<comment type="cofactor">
    <cofactor evidence="1">
        <name>Zn(2+)</name>
        <dbReference type="ChEBI" id="CHEBI:29105"/>
    </cofactor>
</comment>
<reference evidence="13 14" key="1">
    <citation type="journal article" date="2016" name="Nat. Commun.">
        <title>Thousands of microbial genomes shed light on interconnected biogeochemical processes in an aquifer system.</title>
        <authorList>
            <person name="Anantharaman K."/>
            <person name="Brown C.T."/>
            <person name="Hug L.A."/>
            <person name="Sharon I."/>
            <person name="Castelle C.J."/>
            <person name="Probst A.J."/>
            <person name="Thomas B.C."/>
            <person name="Singh A."/>
            <person name="Wilkins M.J."/>
            <person name="Karaoz U."/>
            <person name="Brodie E.L."/>
            <person name="Williams K.H."/>
            <person name="Hubbard S.S."/>
            <person name="Banfield J.F."/>
        </authorList>
    </citation>
    <scope>NUCLEOTIDE SEQUENCE [LARGE SCALE GENOMIC DNA]</scope>
</reference>
<dbReference type="SUPFAM" id="SSF50156">
    <property type="entry name" value="PDZ domain-like"/>
    <property type="match status" value="1"/>
</dbReference>
<feature type="domain" description="Peptidase M50" evidence="12">
    <location>
        <begin position="6"/>
        <end position="349"/>
    </location>
</feature>
<evidence type="ECO:0000256" key="7">
    <source>
        <dbReference type="ARBA" id="ARBA00022833"/>
    </source>
</evidence>
<dbReference type="Gene3D" id="2.30.42.10">
    <property type="match status" value="1"/>
</dbReference>
<evidence type="ECO:0000259" key="12">
    <source>
        <dbReference type="Pfam" id="PF02163"/>
    </source>
</evidence>
<dbReference type="STRING" id="1802726.A3B07_01565"/>
<name>A0A1G2SCZ7_9BACT</name>
<dbReference type="GO" id="GO:0006508">
    <property type="term" value="P:proteolysis"/>
    <property type="evidence" value="ECO:0007669"/>
    <property type="project" value="UniProtKB-KW"/>
</dbReference>
<feature type="transmembrane region" description="Helical" evidence="11">
    <location>
        <begin position="287"/>
        <end position="312"/>
    </location>
</feature>
<dbReference type="GO" id="GO:0004222">
    <property type="term" value="F:metalloendopeptidase activity"/>
    <property type="evidence" value="ECO:0007669"/>
    <property type="project" value="InterPro"/>
</dbReference>
<dbReference type="InterPro" id="IPR004387">
    <property type="entry name" value="Pept_M50_Zn"/>
</dbReference>
<comment type="subcellular location">
    <subcellularLocation>
        <location evidence="2">Membrane</location>
        <topology evidence="2">Multi-pass membrane protein</topology>
    </subcellularLocation>
</comment>
<accession>A0A1G2SCZ7</accession>
<keyword evidence="5 11" id="KW-0812">Transmembrane</keyword>
<keyword evidence="6" id="KW-0378">Hydrolase</keyword>
<dbReference type="CDD" id="cd06163">
    <property type="entry name" value="S2P-M50_PDZ_RseP-like"/>
    <property type="match status" value="1"/>
</dbReference>
<evidence type="ECO:0000256" key="4">
    <source>
        <dbReference type="ARBA" id="ARBA00022670"/>
    </source>
</evidence>
<keyword evidence="9" id="KW-0482">Metalloprotease</keyword>
<dbReference type="PANTHER" id="PTHR42837:SF2">
    <property type="entry name" value="MEMBRANE METALLOPROTEASE ARASP2, CHLOROPLASTIC-RELATED"/>
    <property type="match status" value="1"/>
</dbReference>
<comment type="caution">
    <text evidence="13">The sequence shown here is derived from an EMBL/GenBank/DDBJ whole genome shotgun (WGS) entry which is preliminary data.</text>
</comment>
<feature type="transmembrane region" description="Helical" evidence="11">
    <location>
        <begin position="94"/>
        <end position="118"/>
    </location>
</feature>
<evidence type="ECO:0000256" key="1">
    <source>
        <dbReference type="ARBA" id="ARBA00001947"/>
    </source>
</evidence>
<evidence type="ECO:0000313" key="13">
    <source>
        <dbReference type="EMBL" id="OHA82602.1"/>
    </source>
</evidence>
<organism evidence="13 14">
    <name type="scientific">Candidatus Yonathbacteria bacterium RIFCSPLOWO2_01_FULL_43_27</name>
    <dbReference type="NCBI Taxonomy" id="1802726"/>
    <lineage>
        <taxon>Bacteria</taxon>
        <taxon>Candidatus Yonathiibacteriota</taxon>
    </lineage>
</organism>
<feature type="transmembrane region" description="Helical" evidence="11">
    <location>
        <begin position="333"/>
        <end position="355"/>
    </location>
</feature>
<keyword evidence="7" id="KW-0862">Zinc</keyword>
<dbReference type="GO" id="GO:0016020">
    <property type="term" value="C:membrane"/>
    <property type="evidence" value="ECO:0007669"/>
    <property type="project" value="UniProtKB-SubCell"/>
</dbReference>
<dbReference type="InterPro" id="IPR008915">
    <property type="entry name" value="Peptidase_M50"/>
</dbReference>
<evidence type="ECO:0000256" key="2">
    <source>
        <dbReference type="ARBA" id="ARBA00004141"/>
    </source>
</evidence>
<dbReference type="InterPro" id="IPR036034">
    <property type="entry name" value="PDZ_sf"/>
</dbReference>
<feature type="transmembrane region" description="Helical" evidence="11">
    <location>
        <begin position="6"/>
        <end position="25"/>
    </location>
</feature>
<keyword evidence="8 11" id="KW-1133">Transmembrane helix</keyword>
<gene>
    <name evidence="13" type="ORF">A3B07_01565</name>
</gene>
<evidence type="ECO:0000256" key="11">
    <source>
        <dbReference type="SAM" id="Phobius"/>
    </source>
</evidence>
<comment type="similarity">
    <text evidence="3">Belongs to the peptidase M50B family.</text>
</comment>
<dbReference type="AlphaFoldDB" id="A0A1G2SCZ7"/>
<evidence type="ECO:0000256" key="9">
    <source>
        <dbReference type="ARBA" id="ARBA00023049"/>
    </source>
</evidence>
<sequence>MSIVLFVVILALLIFVHELGHFLVAKRAGIRVDEFGIGFPPRLWSKKVGETVYSVNAFPVGGFVKIFGENPDEESIRGNDSARSFVHKPKWQQAAVVSAGVIFNILFAWMLLSVGFMVGVPYSVDDSYYGSRVEHAELTIISVAEHSPAFSSGLKSGDHIVSLTAGKEILQTQEMQLVQNFISAHEEIILTYERGDEVKTTIVHPVAGLMDGRRAIGITMDITGILTLPVYDAAVMGFTTTLSLTKQTIIGLLDFFKQMIVGNADFSSVSGPVGIVRIVSDASVLGLVHLISLTALISINLAVINLFPFPALDGGRLFFIIIETIKRSPIKPVVTNAVNGIGFIILILLMVLITYSDIVKIVTG</sequence>
<evidence type="ECO:0000256" key="5">
    <source>
        <dbReference type="ARBA" id="ARBA00022692"/>
    </source>
</evidence>
<evidence type="ECO:0000256" key="8">
    <source>
        <dbReference type="ARBA" id="ARBA00022989"/>
    </source>
</evidence>
<evidence type="ECO:0000256" key="6">
    <source>
        <dbReference type="ARBA" id="ARBA00022801"/>
    </source>
</evidence>
<dbReference type="EMBL" id="MHUV01000005">
    <property type="protein sequence ID" value="OHA82602.1"/>
    <property type="molecule type" value="Genomic_DNA"/>
</dbReference>
<dbReference type="Pfam" id="PF02163">
    <property type="entry name" value="Peptidase_M50"/>
    <property type="match status" value="1"/>
</dbReference>
<evidence type="ECO:0000256" key="10">
    <source>
        <dbReference type="ARBA" id="ARBA00023136"/>
    </source>
</evidence>